<dbReference type="Gene3D" id="3.40.50.10600">
    <property type="entry name" value="SpoIIaa-like domains"/>
    <property type="match status" value="1"/>
</dbReference>
<sequence>MILLEPLRDQNILVITPQGPLEQADFETIAKAVDPVIISKGKVTGLMIRMKSFPGWRNFAAFAAHLKFVAHHHRSIECIAVVTSGGLLKIISGIAGYFVHPKIRLFGFNQREQALSWLETGR</sequence>
<dbReference type="RefSeq" id="WP_114432649.1">
    <property type="nucleotide sequence ID" value="NZ_QPJM01000024.1"/>
</dbReference>
<name>A0A368YGE5_9HYPH</name>
<keyword evidence="2" id="KW-1185">Reference proteome</keyword>
<dbReference type="InterPro" id="IPR036513">
    <property type="entry name" value="STAS_dom_sf"/>
</dbReference>
<accession>A0A368YGE5</accession>
<dbReference type="AlphaFoldDB" id="A0A368YGE5"/>
<dbReference type="SUPFAM" id="SSF52091">
    <property type="entry name" value="SpoIIaa-like"/>
    <property type="match status" value="1"/>
</dbReference>
<evidence type="ECO:0000313" key="2">
    <source>
        <dbReference type="Proteomes" id="UP000253324"/>
    </source>
</evidence>
<gene>
    <name evidence="1" type="ORF">C7476_12449</name>
</gene>
<organism evidence="1 2">
    <name type="scientific">Phyllobacterium bourgognense</name>
    <dbReference type="NCBI Taxonomy" id="314236"/>
    <lineage>
        <taxon>Bacteria</taxon>
        <taxon>Pseudomonadati</taxon>
        <taxon>Pseudomonadota</taxon>
        <taxon>Alphaproteobacteria</taxon>
        <taxon>Hyphomicrobiales</taxon>
        <taxon>Phyllobacteriaceae</taxon>
        <taxon>Phyllobacterium</taxon>
    </lineage>
</organism>
<dbReference type="EMBL" id="QPJM01000024">
    <property type="protein sequence ID" value="RCW78518.1"/>
    <property type="molecule type" value="Genomic_DNA"/>
</dbReference>
<comment type="caution">
    <text evidence="1">The sequence shown here is derived from an EMBL/GenBank/DDBJ whole genome shotgun (WGS) entry which is preliminary data.</text>
</comment>
<dbReference type="Proteomes" id="UP000253324">
    <property type="component" value="Unassembled WGS sequence"/>
</dbReference>
<evidence type="ECO:0000313" key="1">
    <source>
        <dbReference type="EMBL" id="RCW78518.1"/>
    </source>
</evidence>
<reference evidence="1 2" key="1">
    <citation type="submission" date="2018-07" db="EMBL/GenBank/DDBJ databases">
        <title>Genomic Encyclopedia of Type Strains, Phase III (KMG-III): the genomes of soil and plant-associated and newly described type strains.</title>
        <authorList>
            <person name="Whitman W."/>
        </authorList>
    </citation>
    <scope>NUCLEOTIDE SEQUENCE [LARGE SCALE GENOMIC DNA]</scope>
    <source>
        <strain evidence="1 2">31-25a</strain>
    </source>
</reference>
<dbReference type="Pfam" id="PF11964">
    <property type="entry name" value="SpoIIAA-like"/>
    <property type="match status" value="1"/>
</dbReference>
<dbReference type="InterPro" id="IPR021866">
    <property type="entry name" value="SpoIIAA-like"/>
</dbReference>
<protein>
    <submittedName>
        <fullName evidence="1">SpoIIAA-like protein</fullName>
    </submittedName>
</protein>
<proteinExistence type="predicted"/>
<dbReference type="InterPro" id="IPR038396">
    <property type="entry name" value="SpoIIAA-like_sf"/>
</dbReference>
<dbReference type="OrthoDB" id="9811577at2"/>